<evidence type="ECO:0000313" key="1">
    <source>
        <dbReference type="EMBL" id="KAF9697530.1"/>
    </source>
</evidence>
<keyword evidence="2" id="KW-1185">Reference proteome</keyword>
<dbReference type="OrthoDB" id="5429780at2759"/>
<accession>A0A8H7J3J9</accession>
<dbReference type="AlphaFoldDB" id="A0A8H7J3J9"/>
<name>A0A8H7J3J9_9PLEO</name>
<comment type="caution">
    <text evidence="1">The sequence shown here is derived from an EMBL/GenBank/DDBJ whole genome shotgun (WGS) entry which is preliminary data.</text>
</comment>
<gene>
    <name evidence="1" type="ORF">EKO04_004069</name>
</gene>
<proteinExistence type="predicted"/>
<dbReference type="EMBL" id="RZGK01000007">
    <property type="protein sequence ID" value="KAF9697530.1"/>
    <property type="molecule type" value="Genomic_DNA"/>
</dbReference>
<reference evidence="1" key="1">
    <citation type="submission" date="2018-12" db="EMBL/GenBank/DDBJ databases">
        <authorList>
            <person name="Syme R.A."/>
            <person name="Farfan-Caceres L."/>
            <person name="Lichtenzveig J."/>
        </authorList>
    </citation>
    <scope>NUCLEOTIDE SEQUENCE</scope>
    <source>
        <strain evidence="1">Al4</strain>
    </source>
</reference>
<reference evidence="1" key="2">
    <citation type="submission" date="2020-09" db="EMBL/GenBank/DDBJ databases">
        <title>Reference genome assembly for Australian Ascochyta lentis isolate Al4.</title>
        <authorList>
            <person name="Lee R.C."/>
            <person name="Farfan-Caceres L.M."/>
            <person name="Debler J.W."/>
            <person name="Williams A.H."/>
            <person name="Henares B.M."/>
        </authorList>
    </citation>
    <scope>NUCLEOTIDE SEQUENCE</scope>
    <source>
        <strain evidence="1">Al4</strain>
    </source>
</reference>
<sequence>MAYRAAPSFAVSRSTNLAATRRTATGTSPCASWVSRRKCKMLLWNRFRQVRTMHPLRHRLEEFVIGNYTTPVHMDERIGGNLKQRRTSGPSFRGTTGGLSSERSDYYLHRTGFTTLYRATAAGRLKEVFLDNEKLHLAKTTSGPSCASDFGFDNYGVFYHWTPDVWAADLYASYCKRTVNSQYDVCVVKMVVRSWDAMVEGATWTLEYGEEWRQLVWHARNRQQYTGEIGRKHRKTDVFIGPMSCDATKVFNAMGTWESVTEQNVFRYGDHGEVAIQHVFHMPDVMSALDDKVQVDLFRCYPENKWLPDPKTWIAGR</sequence>
<organism evidence="1 2">
    <name type="scientific">Ascochyta lentis</name>
    <dbReference type="NCBI Taxonomy" id="205686"/>
    <lineage>
        <taxon>Eukaryota</taxon>
        <taxon>Fungi</taxon>
        <taxon>Dikarya</taxon>
        <taxon>Ascomycota</taxon>
        <taxon>Pezizomycotina</taxon>
        <taxon>Dothideomycetes</taxon>
        <taxon>Pleosporomycetidae</taxon>
        <taxon>Pleosporales</taxon>
        <taxon>Pleosporineae</taxon>
        <taxon>Didymellaceae</taxon>
        <taxon>Ascochyta</taxon>
    </lineage>
</organism>
<evidence type="ECO:0000313" key="2">
    <source>
        <dbReference type="Proteomes" id="UP000651452"/>
    </source>
</evidence>
<protein>
    <submittedName>
        <fullName evidence="1">Uncharacterized protein</fullName>
    </submittedName>
</protein>
<dbReference type="Proteomes" id="UP000651452">
    <property type="component" value="Unassembled WGS sequence"/>
</dbReference>